<dbReference type="EMBL" id="JAMXFF010000007">
    <property type="protein sequence ID" value="MCT7966084.1"/>
    <property type="molecule type" value="Genomic_DNA"/>
</dbReference>
<evidence type="ECO:0000256" key="2">
    <source>
        <dbReference type="ARBA" id="ARBA00012687"/>
    </source>
</evidence>
<dbReference type="InterPro" id="IPR003835">
    <property type="entry name" value="Glyco_trans_19"/>
</dbReference>
<name>A0ABT2MMW1_9CYAN</name>
<evidence type="ECO:0000313" key="12">
    <source>
        <dbReference type="Proteomes" id="UP001525890"/>
    </source>
</evidence>
<dbReference type="SUPFAM" id="SSF53756">
    <property type="entry name" value="UDP-Glycosyltransferase/glycogen phosphorylase"/>
    <property type="match status" value="1"/>
</dbReference>
<proteinExistence type="inferred from homology"/>
<keyword evidence="4 10" id="KW-0444">Lipid biosynthesis</keyword>
<dbReference type="EC" id="2.4.1.182" evidence="2 10"/>
<keyword evidence="7 10" id="KW-0808">Transferase</keyword>
<evidence type="ECO:0000256" key="5">
    <source>
        <dbReference type="ARBA" id="ARBA00022556"/>
    </source>
</evidence>
<reference evidence="11 12" key="1">
    <citation type="journal article" date="2022" name="Front. Microbiol.">
        <title>High genomic differentiation and limited gene flow indicate recent cryptic speciation within the genus Laspinema (cyanobacteria).</title>
        <authorList>
            <person name="Stanojkovic A."/>
            <person name="Skoupy S."/>
            <person name="Skaloud P."/>
            <person name="Dvorak P."/>
        </authorList>
    </citation>
    <scope>NUCLEOTIDE SEQUENCE [LARGE SCALE GENOMIC DNA]</scope>
    <source>
        <strain evidence="11 12">D2a</strain>
    </source>
</reference>
<sequence length="405" mass="44764">MATIFISTGEVSGDMQGAMLVEALYRQAQSAGIPLEIMALGGAKMAQAGAVLLGDTTGIGSIGILESLPYIWPTLQIQRAAKAYLRNSPPDAIILIDYIGPNLGIGNFAKTHLPQVPRIYYIAPQEWAWSLGDRTTTQIVGLCDRLLAIFPIEARYYQEHGAAVDWVGHPFIDVLEKAPTREQARQTLGIDSDEVAIALLPASRQQELRYLLPVMFEAAQQIQAHHPSIQFYIPLSWEKYRPTLETEIQRYGLRAKLVEASQSRMAIAAADLAITKSGTVNLEIALLNIPQVVIYRVNPLTAWIARHLLKFSIPFMSAPNLVLMKSIVPELLQEQATATNIVREALDLLENPDRREQMQQDYQQMRDALGEPGVCDRAAQIILGLIQTTGGGFNPRRLLPGKPKV</sequence>
<keyword evidence="8 10" id="KW-0443">Lipid metabolism</keyword>
<dbReference type="GO" id="GO:0008915">
    <property type="term" value="F:lipid-A-disaccharide synthase activity"/>
    <property type="evidence" value="ECO:0007669"/>
    <property type="project" value="UniProtKB-EC"/>
</dbReference>
<keyword evidence="12" id="KW-1185">Reference proteome</keyword>
<dbReference type="Proteomes" id="UP001525890">
    <property type="component" value="Unassembled WGS sequence"/>
</dbReference>
<dbReference type="Pfam" id="PF02684">
    <property type="entry name" value="LpxB"/>
    <property type="match status" value="1"/>
</dbReference>
<accession>A0ABT2MMW1</accession>
<organism evidence="11 12">
    <name type="scientific">Laspinema palackyanum D2a</name>
    <dbReference type="NCBI Taxonomy" id="2953684"/>
    <lineage>
        <taxon>Bacteria</taxon>
        <taxon>Bacillati</taxon>
        <taxon>Cyanobacteriota</taxon>
        <taxon>Cyanophyceae</taxon>
        <taxon>Oscillatoriophycideae</taxon>
        <taxon>Oscillatoriales</taxon>
        <taxon>Laspinemataceae</taxon>
        <taxon>Laspinema</taxon>
        <taxon>Laspinema palackyanum</taxon>
    </lineage>
</organism>
<dbReference type="RefSeq" id="WP_368005728.1">
    <property type="nucleotide sequence ID" value="NZ_JAMXFF010000007.1"/>
</dbReference>
<keyword evidence="5 10" id="KW-0441">Lipid A biosynthesis</keyword>
<comment type="pathway">
    <text evidence="10">Bacterial outer membrane biogenesis; LPS lipid A biosynthesis.</text>
</comment>
<comment type="function">
    <text evidence="1 10">Condensation of UDP-2,3-diacylglucosamine and 2,3-diacylglucosamine-1-phosphate to form lipid A disaccharide, a precursor of lipid A, a phosphorylated glycolipid that anchors the lipopolysaccharide to the outer membrane of the cell.</text>
</comment>
<gene>
    <name evidence="10 11" type="primary">lpxB</name>
    <name evidence="11" type="ORF">NG799_07030</name>
</gene>
<evidence type="ECO:0000256" key="6">
    <source>
        <dbReference type="ARBA" id="ARBA00022676"/>
    </source>
</evidence>
<comment type="catalytic activity">
    <reaction evidence="9 10">
        <text>a lipid X + a UDP-2-N,3-O-bis[(3R)-3-hydroxyacyl]-alpha-D-glucosamine = a lipid A disaccharide + UDP + H(+)</text>
        <dbReference type="Rhea" id="RHEA:67828"/>
        <dbReference type="ChEBI" id="CHEBI:15378"/>
        <dbReference type="ChEBI" id="CHEBI:58223"/>
        <dbReference type="ChEBI" id="CHEBI:137748"/>
        <dbReference type="ChEBI" id="CHEBI:176338"/>
        <dbReference type="ChEBI" id="CHEBI:176343"/>
        <dbReference type="EC" id="2.4.1.182"/>
    </reaction>
</comment>
<evidence type="ECO:0000256" key="10">
    <source>
        <dbReference type="HAMAP-Rule" id="MF_00392"/>
    </source>
</evidence>
<evidence type="ECO:0000313" key="11">
    <source>
        <dbReference type="EMBL" id="MCT7966084.1"/>
    </source>
</evidence>
<evidence type="ECO:0000256" key="7">
    <source>
        <dbReference type="ARBA" id="ARBA00022679"/>
    </source>
</evidence>
<keyword evidence="6 10" id="KW-0328">Glycosyltransferase</keyword>
<dbReference type="HAMAP" id="MF_00392">
    <property type="entry name" value="LpxB"/>
    <property type="match status" value="1"/>
</dbReference>
<comment type="similarity">
    <text evidence="10">Belongs to the LpxB family.</text>
</comment>
<evidence type="ECO:0000256" key="8">
    <source>
        <dbReference type="ARBA" id="ARBA00023098"/>
    </source>
</evidence>
<dbReference type="Gene3D" id="3.40.50.2000">
    <property type="entry name" value="Glycogen Phosphorylase B"/>
    <property type="match status" value="1"/>
</dbReference>
<dbReference type="NCBIfam" id="TIGR00215">
    <property type="entry name" value="lpxB"/>
    <property type="match status" value="1"/>
</dbReference>
<dbReference type="PANTHER" id="PTHR30372:SF4">
    <property type="entry name" value="LIPID-A-DISACCHARIDE SYNTHASE, MITOCHONDRIAL-RELATED"/>
    <property type="match status" value="1"/>
</dbReference>
<evidence type="ECO:0000256" key="4">
    <source>
        <dbReference type="ARBA" id="ARBA00022516"/>
    </source>
</evidence>
<evidence type="ECO:0000256" key="1">
    <source>
        <dbReference type="ARBA" id="ARBA00002056"/>
    </source>
</evidence>
<protein>
    <recommendedName>
        <fullName evidence="3 10">Lipid-A-disaccharide synthase</fullName>
        <ecNumber evidence="2 10">2.4.1.182</ecNumber>
    </recommendedName>
</protein>
<evidence type="ECO:0000256" key="9">
    <source>
        <dbReference type="ARBA" id="ARBA00048975"/>
    </source>
</evidence>
<evidence type="ECO:0000256" key="3">
    <source>
        <dbReference type="ARBA" id="ARBA00020902"/>
    </source>
</evidence>
<comment type="caution">
    <text evidence="11">The sequence shown here is derived from an EMBL/GenBank/DDBJ whole genome shotgun (WGS) entry which is preliminary data.</text>
</comment>
<dbReference type="PANTHER" id="PTHR30372">
    <property type="entry name" value="LIPID-A-DISACCHARIDE SYNTHASE"/>
    <property type="match status" value="1"/>
</dbReference>